<reference evidence="5" key="1">
    <citation type="submission" date="2024-05" db="EMBL/GenBank/DDBJ databases">
        <authorList>
            <person name="Luo Y.-C."/>
            <person name="Nicholds J."/>
            <person name="Mortimer T."/>
            <person name="Maboni G."/>
        </authorList>
    </citation>
    <scope>NUCLEOTIDE SEQUENCE</scope>
    <source>
        <strain evidence="5">153920</strain>
    </source>
</reference>
<dbReference type="GO" id="GO:0006950">
    <property type="term" value="P:response to stress"/>
    <property type="evidence" value="ECO:0007669"/>
    <property type="project" value="TreeGrafter"/>
</dbReference>
<dbReference type="InterPro" id="IPR000835">
    <property type="entry name" value="HTH_MarR-typ"/>
</dbReference>
<dbReference type="InterPro" id="IPR039422">
    <property type="entry name" value="MarR/SlyA-like"/>
</dbReference>
<dbReference type="PANTHER" id="PTHR33164:SF64">
    <property type="entry name" value="TRANSCRIPTIONAL REGULATOR SLYA"/>
    <property type="match status" value="1"/>
</dbReference>
<evidence type="ECO:0000313" key="5">
    <source>
        <dbReference type="EMBL" id="XDJ43173.1"/>
    </source>
</evidence>
<accession>A0AB39CML7</accession>
<dbReference type="AlphaFoldDB" id="A0AB39CML7"/>
<dbReference type="PROSITE" id="PS50995">
    <property type="entry name" value="HTH_MARR_2"/>
    <property type="match status" value="1"/>
</dbReference>
<gene>
    <name evidence="5" type="ORF">ABRY99_06320</name>
</gene>
<dbReference type="InterPro" id="IPR023187">
    <property type="entry name" value="Tscrpt_reg_MarR-type_CS"/>
</dbReference>
<dbReference type="SMART" id="SM00347">
    <property type="entry name" value="HTH_MARR"/>
    <property type="match status" value="1"/>
</dbReference>
<keyword evidence="3" id="KW-0804">Transcription</keyword>
<dbReference type="GO" id="GO:0003700">
    <property type="term" value="F:DNA-binding transcription factor activity"/>
    <property type="evidence" value="ECO:0007669"/>
    <property type="project" value="InterPro"/>
</dbReference>
<dbReference type="GO" id="GO:0003677">
    <property type="term" value="F:DNA binding"/>
    <property type="evidence" value="ECO:0007669"/>
    <property type="project" value="UniProtKB-KW"/>
</dbReference>
<dbReference type="Pfam" id="PF12802">
    <property type="entry name" value="MarR_2"/>
    <property type="match status" value="1"/>
</dbReference>
<dbReference type="PRINTS" id="PR00598">
    <property type="entry name" value="HTHMARR"/>
</dbReference>
<keyword evidence="1" id="KW-0805">Transcription regulation</keyword>
<proteinExistence type="predicted"/>
<dbReference type="RefSeq" id="WP_368644000.1">
    <property type="nucleotide sequence ID" value="NZ_CP158252.1"/>
</dbReference>
<keyword evidence="2" id="KW-0238">DNA-binding</keyword>
<dbReference type="EMBL" id="CP158252">
    <property type="protein sequence ID" value="XDJ43173.1"/>
    <property type="molecule type" value="Genomic_DNA"/>
</dbReference>
<evidence type="ECO:0000256" key="1">
    <source>
        <dbReference type="ARBA" id="ARBA00023015"/>
    </source>
</evidence>
<dbReference type="InterPro" id="IPR011991">
    <property type="entry name" value="ArsR-like_HTH"/>
</dbReference>
<organism evidence="5">
    <name type="scientific">Castellaniella ginsengisoli</name>
    <dbReference type="NCBI Taxonomy" id="546114"/>
    <lineage>
        <taxon>Bacteria</taxon>
        <taxon>Pseudomonadati</taxon>
        <taxon>Pseudomonadota</taxon>
        <taxon>Betaproteobacteria</taxon>
        <taxon>Burkholderiales</taxon>
        <taxon>Alcaligenaceae</taxon>
        <taxon>Castellaniella</taxon>
    </lineage>
</organism>
<name>A0AB39CML7_9BURK</name>
<dbReference type="SUPFAM" id="SSF46785">
    <property type="entry name" value="Winged helix' DNA-binding domain"/>
    <property type="match status" value="1"/>
</dbReference>
<dbReference type="CDD" id="cd00090">
    <property type="entry name" value="HTH_ARSR"/>
    <property type="match status" value="1"/>
</dbReference>
<protein>
    <submittedName>
        <fullName evidence="5">MarR family transcriptional regulator</fullName>
    </submittedName>
</protein>
<evidence type="ECO:0000259" key="4">
    <source>
        <dbReference type="PROSITE" id="PS50995"/>
    </source>
</evidence>
<evidence type="ECO:0000256" key="3">
    <source>
        <dbReference type="ARBA" id="ARBA00023163"/>
    </source>
</evidence>
<dbReference type="PANTHER" id="PTHR33164">
    <property type="entry name" value="TRANSCRIPTIONAL REGULATOR, MARR FAMILY"/>
    <property type="match status" value="1"/>
</dbReference>
<feature type="domain" description="HTH marR-type" evidence="4">
    <location>
        <begin position="13"/>
        <end position="146"/>
    </location>
</feature>
<sequence>MTEPTQNPPFSPWARFGIRFSLLARRWRHHLDAHLAQAGLTDATWVPLIHLDETGGGLSQKDLARRVGVDGSSLVRVLDILERQGLLERRRSTTDGRARLVHLTPKGKRRVAHIREALGQGERALLADLSEQELAAMLACFDRIDRRISALEHTGPIPASGRPEAH</sequence>
<dbReference type="PROSITE" id="PS01117">
    <property type="entry name" value="HTH_MARR_1"/>
    <property type="match status" value="1"/>
</dbReference>
<evidence type="ECO:0000256" key="2">
    <source>
        <dbReference type="ARBA" id="ARBA00023125"/>
    </source>
</evidence>
<dbReference type="InterPro" id="IPR036390">
    <property type="entry name" value="WH_DNA-bd_sf"/>
</dbReference>
<dbReference type="Gene3D" id="1.10.10.10">
    <property type="entry name" value="Winged helix-like DNA-binding domain superfamily/Winged helix DNA-binding domain"/>
    <property type="match status" value="1"/>
</dbReference>
<dbReference type="InterPro" id="IPR036388">
    <property type="entry name" value="WH-like_DNA-bd_sf"/>
</dbReference>